<dbReference type="Pfam" id="PF03702">
    <property type="entry name" value="AnmK"/>
    <property type="match status" value="1"/>
</dbReference>
<dbReference type="GO" id="GO:0005524">
    <property type="term" value="F:ATP binding"/>
    <property type="evidence" value="ECO:0007669"/>
    <property type="project" value="InterPro"/>
</dbReference>
<dbReference type="EC" id="2.7.1.-" evidence="1"/>
<dbReference type="GO" id="GO:0016773">
    <property type="term" value="F:phosphotransferase activity, alcohol group as acceptor"/>
    <property type="evidence" value="ECO:0007669"/>
    <property type="project" value="InterPro"/>
</dbReference>
<dbReference type="Gene3D" id="3.30.420.40">
    <property type="match status" value="2"/>
</dbReference>
<name>A0A1W1D765_9ZZZZ</name>
<dbReference type="CDD" id="cd24050">
    <property type="entry name" value="ASKHA_NBD_ANMK"/>
    <property type="match status" value="1"/>
</dbReference>
<protein>
    <submittedName>
        <fullName evidence="1">Anhydro-N-acetylmuramic acid kinase</fullName>
        <ecNumber evidence="1">2.7.1.-</ecNumber>
    </submittedName>
</protein>
<dbReference type="HAMAP" id="MF_01270">
    <property type="entry name" value="AnhMurNAc_kinase"/>
    <property type="match status" value="1"/>
</dbReference>
<dbReference type="GO" id="GO:0016301">
    <property type="term" value="F:kinase activity"/>
    <property type="evidence" value="ECO:0007669"/>
    <property type="project" value="UniProtKB-KW"/>
</dbReference>
<gene>
    <name evidence="1" type="ORF">MNB_SUP05-4-553</name>
</gene>
<dbReference type="PANTHER" id="PTHR30605:SF0">
    <property type="entry name" value="ANHYDRO-N-ACETYLMURAMIC ACID KINASE"/>
    <property type="match status" value="1"/>
</dbReference>
<accession>A0A1W1D765</accession>
<evidence type="ECO:0000313" key="1">
    <source>
        <dbReference type="EMBL" id="SFV76459.1"/>
    </source>
</evidence>
<keyword evidence="1" id="KW-0808">Transferase</keyword>
<dbReference type="NCBIfam" id="NF007139">
    <property type="entry name" value="PRK09585.1-3"/>
    <property type="match status" value="1"/>
</dbReference>
<dbReference type="PANTHER" id="PTHR30605">
    <property type="entry name" value="ANHYDRO-N-ACETYLMURAMIC ACID KINASE"/>
    <property type="match status" value="1"/>
</dbReference>
<dbReference type="InterPro" id="IPR005338">
    <property type="entry name" value="Anhydro_N_Ac-Mur_kinase"/>
</dbReference>
<dbReference type="GO" id="GO:0009254">
    <property type="term" value="P:peptidoglycan turnover"/>
    <property type="evidence" value="ECO:0007669"/>
    <property type="project" value="InterPro"/>
</dbReference>
<sequence length="355" mass="38766">MPPAQYYIGLMSGTSLDGVDGVIVDHQCQRIIAQTYQPYVEQLKQDLRQLTQSGQTSLSNLAEIDIKVARIFSDTVLSLLDKSGILATQISAIGSHGQTIYHQGGRYSMQIGHGAFIAEQTGVTTVADFRMQDVAAGGQGAPLTPMYHRLLLNGKSGLVVNLGGIANISQISNDMVSGFDTGPANTLLDNWIKQHKALDYDRDGLWSRSGLIDKALLEKLLSDEYFQLCTPKSTGPEYFNLEWLSGYLTGNEAPEDVQRTLVELTAMSISQYISDKSDVYLCGGGVHNTFLLERLSYLNPNSVIMLTNELGVHVDYVEAAAFAYFAKRTLAQEPSNIVEVTGAKQTRILGAIYAI</sequence>
<dbReference type="EMBL" id="FPHR01000002">
    <property type="protein sequence ID" value="SFV76459.1"/>
    <property type="molecule type" value="Genomic_DNA"/>
</dbReference>
<keyword evidence="1" id="KW-0418">Kinase</keyword>
<proteinExistence type="inferred from homology"/>
<organism evidence="1">
    <name type="scientific">hydrothermal vent metagenome</name>
    <dbReference type="NCBI Taxonomy" id="652676"/>
    <lineage>
        <taxon>unclassified sequences</taxon>
        <taxon>metagenomes</taxon>
        <taxon>ecological metagenomes</taxon>
    </lineage>
</organism>
<dbReference type="InterPro" id="IPR043129">
    <property type="entry name" value="ATPase_NBD"/>
</dbReference>
<reference evidence="1" key="1">
    <citation type="submission" date="2016-10" db="EMBL/GenBank/DDBJ databases">
        <authorList>
            <person name="de Groot N.N."/>
        </authorList>
    </citation>
    <scope>NUCLEOTIDE SEQUENCE</scope>
</reference>
<dbReference type="AlphaFoldDB" id="A0A1W1D765"/>
<dbReference type="SUPFAM" id="SSF53067">
    <property type="entry name" value="Actin-like ATPase domain"/>
    <property type="match status" value="1"/>
</dbReference>
<dbReference type="GO" id="GO:0006040">
    <property type="term" value="P:amino sugar metabolic process"/>
    <property type="evidence" value="ECO:0007669"/>
    <property type="project" value="InterPro"/>
</dbReference>